<feature type="domain" description="4Fe-4S ferredoxin-type" evidence="7">
    <location>
        <begin position="3"/>
        <end position="32"/>
    </location>
</feature>
<dbReference type="Pfam" id="PF02754">
    <property type="entry name" value="CCG"/>
    <property type="match status" value="2"/>
</dbReference>
<dbReference type="EC" id="1.1.99.14" evidence="6"/>
<dbReference type="AlphaFoldDB" id="A0A1V4ASB3"/>
<dbReference type="PROSITE" id="PS00198">
    <property type="entry name" value="4FE4S_FER_1"/>
    <property type="match status" value="2"/>
</dbReference>
<evidence type="ECO:0000256" key="5">
    <source>
        <dbReference type="ARBA" id="ARBA00023014"/>
    </source>
</evidence>
<proteinExistence type="predicted"/>
<comment type="caution">
    <text evidence="8">The sequence shown here is derived from an EMBL/GenBank/DDBJ whole genome shotgun (WGS) entry which is preliminary data.</text>
</comment>
<keyword evidence="3" id="KW-0677">Repeat</keyword>
<keyword evidence="4 6" id="KW-0408">Iron</keyword>
<dbReference type="Pfam" id="PF13183">
    <property type="entry name" value="Fer4_8"/>
    <property type="match status" value="1"/>
</dbReference>
<keyword evidence="6" id="KW-0813">Transport</keyword>
<comment type="catalytic activity">
    <reaction evidence="6">
        <text>(R)-lactate + A = pyruvate + AH2</text>
        <dbReference type="Rhea" id="RHEA:15089"/>
        <dbReference type="ChEBI" id="CHEBI:13193"/>
        <dbReference type="ChEBI" id="CHEBI:15361"/>
        <dbReference type="ChEBI" id="CHEBI:16004"/>
        <dbReference type="ChEBI" id="CHEBI:17499"/>
    </reaction>
</comment>
<sequence length="414" mass="46965">MLIHKLQDEINKCAKCGKCRSICPVFIETGNESMVARGRISLAEALRNGEIFHTELLRDYLLSCKKCLRCSSICPSGVDYDRIIQTMLDDSANHLGIWLIPRLIFRLFLTRRWLFNLLLKTARIFQSLVPLKRHGTMRHLPFMLMGGRWIPPLAKKPVLKNHRNTKKIKDSKMKVGFYVGCLINYVYTDIADAVIEVLNHLGVEVVVPPGQLCCGIPARSLGDVKTARRLAEINVEVFEKANVDFIVNACATCGRTLKRDYPHILGNRALKFTDKIYDISEFIEKYFSYETKRLDTKITYHDPCHLYWGQNISKQPRDILKRSSTFREMETPERCCGGGGVFNLLHYDLSTKIGEYKANAINKSGADIVATGCPGCRLQIEDLLAAKSSPAKCTHTIQVLRDAMLQHSLVKKCL</sequence>
<dbReference type="PROSITE" id="PS51379">
    <property type="entry name" value="4FE4S_FER_2"/>
    <property type="match status" value="1"/>
</dbReference>
<keyword evidence="6" id="KW-0249">Electron transport</keyword>
<evidence type="ECO:0000313" key="9">
    <source>
        <dbReference type="Proteomes" id="UP000189681"/>
    </source>
</evidence>
<organism evidence="8 9">
    <name type="scientific">Candidatus Brocadia carolinensis</name>
    <dbReference type="NCBI Taxonomy" id="1004156"/>
    <lineage>
        <taxon>Bacteria</taxon>
        <taxon>Pseudomonadati</taxon>
        <taxon>Planctomycetota</taxon>
        <taxon>Candidatus Brocadiia</taxon>
        <taxon>Candidatus Brocadiales</taxon>
        <taxon>Candidatus Brocadiaceae</taxon>
        <taxon>Candidatus Brocadia</taxon>
    </lineage>
</organism>
<keyword evidence="2 6" id="KW-0479">Metal-binding</keyword>
<name>A0A1V4ASB3_9BACT</name>
<comment type="function">
    <text evidence="6">Component of a complex that catalyzes the oxidation of glycolate to glyoxylate.</text>
</comment>
<evidence type="ECO:0000256" key="2">
    <source>
        <dbReference type="ARBA" id="ARBA00022723"/>
    </source>
</evidence>
<dbReference type="GO" id="GO:0051539">
    <property type="term" value="F:4 iron, 4 sulfur cluster binding"/>
    <property type="evidence" value="ECO:0007669"/>
    <property type="project" value="UniProtKB-UniRule"/>
</dbReference>
<dbReference type="EMBL" id="AYTS01000107">
    <property type="protein sequence ID" value="OOP55971.1"/>
    <property type="molecule type" value="Genomic_DNA"/>
</dbReference>
<evidence type="ECO:0000313" key="8">
    <source>
        <dbReference type="EMBL" id="OOP55971.1"/>
    </source>
</evidence>
<evidence type="ECO:0000256" key="4">
    <source>
        <dbReference type="ARBA" id="ARBA00023004"/>
    </source>
</evidence>
<dbReference type="SUPFAM" id="SSF46548">
    <property type="entry name" value="alpha-helical ferredoxin"/>
    <property type="match status" value="1"/>
</dbReference>
<evidence type="ECO:0000256" key="3">
    <source>
        <dbReference type="ARBA" id="ARBA00022737"/>
    </source>
</evidence>
<gene>
    <name evidence="8" type="ORF">AYP45_11890</name>
</gene>
<dbReference type="InterPro" id="IPR012257">
    <property type="entry name" value="Glc_ox_4Fe-4S"/>
</dbReference>
<dbReference type="InterPro" id="IPR017896">
    <property type="entry name" value="4Fe4S_Fe-S-bd"/>
</dbReference>
<accession>A0A1V4ASB3</accession>
<dbReference type="Gene3D" id="1.10.1060.10">
    <property type="entry name" value="Alpha-helical ferredoxin"/>
    <property type="match status" value="1"/>
</dbReference>
<dbReference type="GO" id="GO:0019154">
    <property type="term" value="F:glycolate dehydrogenase activity"/>
    <property type="evidence" value="ECO:0007669"/>
    <property type="project" value="UniProtKB-EC"/>
</dbReference>
<dbReference type="GO" id="GO:0046872">
    <property type="term" value="F:metal ion binding"/>
    <property type="evidence" value="ECO:0007669"/>
    <property type="project" value="UniProtKB-UniRule"/>
</dbReference>
<comment type="cofactor">
    <cofactor evidence="6">
        <name>[4Fe-4S] cluster</name>
        <dbReference type="ChEBI" id="CHEBI:49883"/>
    </cofactor>
    <text evidence="6">Binds 2 [4Fe-4S] clusters.</text>
</comment>
<dbReference type="InterPro" id="IPR017900">
    <property type="entry name" value="4Fe4S_Fe_S_CS"/>
</dbReference>
<protein>
    <recommendedName>
        <fullName evidence="6">Glycolate oxidase iron-sulfur subunit</fullName>
        <ecNumber evidence="6">1.1.99.14</ecNumber>
    </recommendedName>
</protein>
<dbReference type="STRING" id="1004156.AYP45_11890"/>
<dbReference type="PIRSF" id="PIRSF000139">
    <property type="entry name" value="Glc_ox_4Fe-4S"/>
    <property type="match status" value="1"/>
</dbReference>
<dbReference type="InterPro" id="IPR009051">
    <property type="entry name" value="Helical_ferredxn"/>
</dbReference>
<evidence type="ECO:0000256" key="1">
    <source>
        <dbReference type="ARBA" id="ARBA00022485"/>
    </source>
</evidence>
<dbReference type="PANTHER" id="PTHR32479:SF20">
    <property type="entry name" value="GLYCOLATE OXIDASE IRON-SULFUR SUBUNIT"/>
    <property type="match status" value="1"/>
</dbReference>
<evidence type="ECO:0000259" key="7">
    <source>
        <dbReference type="PROSITE" id="PS51379"/>
    </source>
</evidence>
<reference evidence="8 9" key="1">
    <citation type="journal article" date="2017" name="Water Res.">
        <title>Discovery and metagenomic analysis of an anammox bacterial enrichment related to Candidatus "Brocadia caroliniensis" in a full-scale glycerol-fed nitritation-denitritation separate centrate treatment process.</title>
        <authorList>
            <person name="Park H."/>
            <person name="Brotto A.C."/>
            <person name="van Loosdrecht M.C."/>
            <person name="Chandran K."/>
        </authorList>
    </citation>
    <scope>NUCLEOTIDE SEQUENCE [LARGE SCALE GENOMIC DNA]</scope>
    <source>
        <strain evidence="8">26THWARD</strain>
    </source>
</reference>
<keyword evidence="1 6" id="KW-0004">4Fe-4S</keyword>
<comment type="catalytic activity">
    <reaction evidence="6">
        <text>glycolate + A = glyoxylate + AH2</text>
        <dbReference type="Rhea" id="RHEA:21264"/>
        <dbReference type="ChEBI" id="CHEBI:13193"/>
        <dbReference type="ChEBI" id="CHEBI:17499"/>
        <dbReference type="ChEBI" id="CHEBI:29805"/>
        <dbReference type="ChEBI" id="CHEBI:36655"/>
        <dbReference type="EC" id="1.1.99.14"/>
    </reaction>
</comment>
<dbReference type="PANTHER" id="PTHR32479">
    <property type="entry name" value="GLYCOLATE OXIDASE IRON-SULFUR SUBUNIT"/>
    <property type="match status" value="1"/>
</dbReference>
<evidence type="ECO:0000256" key="6">
    <source>
        <dbReference type="PIRNR" id="PIRNR000139"/>
    </source>
</evidence>
<keyword evidence="5 6" id="KW-0411">Iron-sulfur</keyword>
<dbReference type="Proteomes" id="UP000189681">
    <property type="component" value="Unassembled WGS sequence"/>
</dbReference>
<dbReference type="InterPro" id="IPR004017">
    <property type="entry name" value="Cys_rich_dom"/>
</dbReference>